<evidence type="ECO:0000259" key="4">
    <source>
        <dbReference type="Pfam" id="PF06738"/>
    </source>
</evidence>
<dbReference type="InterPro" id="IPR010619">
    <property type="entry name" value="ThrE-like_N"/>
</dbReference>
<dbReference type="InterPro" id="IPR051361">
    <property type="entry name" value="ThrE/Ser_Exporter"/>
</dbReference>
<protein>
    <recommendedName>
        <fullName evidence="4">Threonine/serine exporter-like N-terminal domain-containing protein</fullName>
    </recommendedName>
</protein>
<feature type="transmembrane region" description="Helical" evidence="3">
    <location>
        <begin position="412"/>
        <end position="431"/>
    </location>
</feature>
<dbReference type="GO" id="GO:0022857">
    <property type="term" value="F:transmembrane transporter activity"/>
    <property type="evidence" value="ECO:0007669"/>
    <property type="project" value="InterPro"/>
</dbReference>
<feature type="transmembrane region" description="Helical" evidence="3">
    <location>
        <begin position="491"/>
        <end position="510"/>
    </location>
</feature>
<dbReference type="Proteomes" id="UP000184356">
    <property type="component" value="Unassembled WGS sequence"/>
</dbReference>
<comment type="similarity">
    <text evidence="1">Belongs to the ThrE exporter (TC 2.A.79) family.</text>
</comment>
<dbReference type="AlphaFoldDB" id="A0A1L9T9X7"/>
<evidence type="ECO:0000256" key="3">
    <source>
        <dbReference type="SAM" id="Phobius"/>
    </source>
</evidence>
<feature type="transmembrane region" description="Helical" evidence="3">
    <location>
        <begin position="251"/>
        <end position="270"/>
    </location>
</feature>
<dbReference type="PANTHER" id="PTHR31082">
    <property type="entry name" value="PHEROMONE-REGULATED MEMBRANE PROTEIN 10"/>
    <property type="match status" value="1"/>
</dbReference>
<dbReference type="Pfam" id="PF06738">
    <property type="entry name" value="ThrE"/>
    <property type="match status" value="1"/>
</dbReference>
<feature type="region of interest" description="Disordered" evidence="2">
    <location>
        <begin position="1"/>
        <end position="85"/>
    </location>
</feature>
<accession>A0A1L9T9X7</accession>
<feature type="transmembrane region" description="Helical" evidence="3">
    <location>
        <begin position="228"/>
        <end position="245"/>
    </location>
</feature>
<gene>
    <name evidence="5" type="ORF">ASPSYDRAFT_48528</name>
</gene>
<feature type="transmembrane region" description="Helical" evidence="3">
    <location>
        <begin position="282"/>
        <end position="301"/>
    </location>
</feature>
<evidence type="ECO:0000256" key="1">
    <source>
        <dbReference type="ARBA" id="ARBA00034125"/>
    </source>
</evidence>
<organism evidence="5 6">
    <name type="scientific">Aspergillus sydowii CBS 593.65</name>
    <dbReference type="NCBI Taxonomy" id="1036612"/>
    <lineage>
        <taxon>Eukaryota</taxon>
        <taxon>Fungi</taxon>
        <taxon>Dikarya</taxon>
        <taxon>Ascomycota</taxon>
        <taxon>Pezizomycotina</taxon>
        <taxon>Eurotiomycetes</taxon>
        <taxon>Eurotiomycetidae</taxon>
        <taxon>Eurotiales</taxon>
        <taxon>Aspergillaceae</taxon>
        <taxon>Aspergillus</taxon>
        <taxon>Aspergillus subgen. Nidulantes</taxon>
    </lineage>
</organism>
<feature type="transmembrane region" description="Helical" evidence="3">
    <location>
        <begin position="321"/>
        <end position="344"/>
    </location>
</feature>
<dbReference type="GeneID" id="63763719"/>
<dbReference type="VEuPathDB" id="FungiDB:ASPSYDRAFT_48528"/>
<dbReference type="PANTHER" id="PTHR31082:SF4">
    <property type="entry name" value="PHEROMONE-REGULATED MEMBRANE PROTEIN 10"/>
    <property type="match status" value="1"/>
</dbReference>
<keyword evidence="3" id="KW-1133">Transmembrane helix</keyword>
<name>A0A1L9T9X7_9EURO</name>
<keyword evidence="3" id="KW-0812">Transmembrane</keyword>
<dbReference type="OrthoDB" id="413008at2759"/>
<evidence type="ECO:0000313" key="5">
    <source>
        <dbReference type="EMBL" id="OJJ56248.1"/>
    </source>
</evidence>
<dbReference type="EMBL" id="KV878591">
    <property type="protein sequence ID" value="OJJ56248.1"/>
    <property type="molecule type" value="Genomic_DNA"/>
</dbReference>
<keyword evidence="3" id="KW-0472">Membrane</keyword>
<keyword evidence="6" id="KW-1185">Reference proteome</keyword>
<sequence>MPDPGVDTAVPDEHCQSQNCATPPRPDSPTATTSTKETSSAEKSHAPEGGQNHVCRCGQEPGTGATNGQTPSQSTDLENCTGRSVDSARAGSCRKYVLKVCRALILFGAPTHRLEQYVHHTGDALDLHIQSFYMPGCMIMSFDNQAQESIDLQIIRSTQALNLAKLYDIHTVYKNVIHKKTTVEDAVTQIDEIADRPESFPLWLRVLVYGLASMCIGPVSYNAQPVDLPIIFILGSLVGLSELVLAPKSELYGYVFETCAAILASFIGRAFGSIHWGQDQSFCFSAISQASIVLILPGFAITSSALELQSKNMVSGAVRMVWAIVYTLFLSFGFTIGITIYGAIHHDATSETQCRTTYPVWWPIAFVLPFTFCYVIVNKGNWKQMPPMLGISLAGWCVNHFSSQRFAAVPTISQALGALTVGVLANLYARIEHGMAVALMHPAIYLQVPGSLAASGSLISGLSNADQLNKNGSTDAPREAMFSDLNAGYTMAQIGIAITVGLSISVLLVYPIRKKARSGIFSL</sequence>
<dbReference type="RefSeq" id="XP_040700054.1">
    <property type="nucleotide sequence ID" value="XM_040847646.1"/>
</dbReference>
<feature type="transmembrane region" description="Helical" evidence="3">
    <location>
        <begin position="356"/>
        <end position="377"/>
    </location>
</feature>
<proteinExistence type="inferred from homology"/>
<evidence type="ECO:0000313" key="6">
    <source>
        <dbReference type="Proteomes" id="UP000184356"/>
    </source>
</evidence>
<feature type="compositionally biased region" description="Polar residues" evidence="2">
    <location>
        <begin position="64"/>
        <end position="84"/>
    </location>
</feature>
<feature type="domain" description="Threonine/serine exporter-like N-terminal" evidence="4">
    <location>
        <begin position="96"/>
        <end position="340"/>
    </location>
</feature>
<evidence type="ECO:0000256" key="2">
    <source>
        <dbReference type="SAM" id="MobiDB-lite"/>
    </source>
</evidence>
<reference evidence="6" key="1">
    <citation type="journal article" date="2017" name="Genome Biol.">
        <title>Comparative genomics reveals high biological diversity and specific adaptations in the industrially and medically important fungal genus Aspergillus.</title>
        <authorList>
            <person name="de Vries R.P."/>
            <person name="Riley R."/>
            <person name="Wiebenga A."/>
            <person name="Aguilar-Osorio G."/>
            <person name="Amillis S."/>
            <person name="Uchima C.A."/>
            <person name="Anderluh G."/>
            <person name="Asadollahi M."/>
            <person name="Askin M."/>
            <person name="Barry K."/>
            <person name="Battaglia E."/>
            <person name="Bayram O."/>
            <person name="Benocci T."/>
            <person name="Braus-Stromeyer S.A."/>
            <person name="Caldana C."/>
            <person name="Canovas D."/>
            <person name="Cerqueira G.C."/>
            <person name="Chen F."/>
            <person name="Chen W."/>
            <person name="Choi C."/>
            <person name="Clum A."/>
            <person name="Dos Santos R.A."/>
            <person name="Damasio A.R."/>
            <person name="Diallinas G."/>
            <person name="Emri T."/>
            <person name="Fekete E."/>
            <person name="Flipphi M."/>
            <person name="Freyberg S."/>
            <person name="Gallo A."/>
            <person name="Gournas C."/>
            <person name="Habgood R."/>
            <person name="Hainaut M."/>
            <person name="Harispe M.L."/>
            <person name="Henrissat B."/>
            <person name="Hilden K.S."/>
            <person name="Hope R."/>
            <person name="Hossain A."/>
            <person name="Karabika E."/>
            <person name="Karaffa L."/>
            <person name="Karanyi Z."/>
            <person name="Krasevec N."/>
            <person name="Kuo A."/>
            <person name="Kusch H."/>
            <person name="LaButti K."/>
            <person name="Lagendijk E.L."/>
            <person name="Lapidus A."/>
            <person name="Levasseur A."/>
            <person name="Lindquist E."/>
            <person name="Lipzen A."/>
            <person name="Logrieco A.F."/>
            <person name="MacCabe A."/>
            <person name="Maekelae M.R."/>
            <person name="Malavazi I."/>
            <person name="Melin P."/>
            <person name="Meyer V."/>
            <person name="Mielnichuk N."/>
            <person name="Miskei M."/>
            <person name="Molnar A.P."/>
            <person name="Mule G."/>
            <person name="Ngan C.Y."/>
            <person name="Orejas M."/>
            <person name="Orosz E."/>
            <person name="Ouedraogo J.P."/>
            <person name="Overkamp K.M."/>
            <person name="Park H.-S."/>
            <person name="Perrone G."/>
            <person name="Piumi F."/>
            <person name="Punt P.J."/>
            <person name="Ram A.F."/>
            <person name="Ramon A."/>
            <person name="Rauscher S."/>
            <person name="Record E."/>
            <person name="Riano-Pachon D.M."/>
            <person name="Robert V."/>
            <person name="Roehrig J."/>
            <person name="Ruller R."/>
            <person name="Salamov A."/>
            <person name="Salih N.S."/>
            <person name="Samson R.A."/>
            <person name="Sandor E."/>
            <person name="Sanguinetti M."/>
            <person name="Schuetze T."/>
            <person name="Sepcic K."/>
            <person name="Shelest E."/>
            <person name="Sherlock G."/>
            <person name="Sophianopoulou V."/>
            <person name="Squina F.M."/>
            <person name="Sun H."/>
            <person name="Susca A."/>
            <person name="Todd R.B."/>
            <person name="Tsang A."/>
            <person name="Unkles S.E."/>
            <person name="van de Wiele N."/>
            <person name="van Rossen-Uffink D."/>
            <person name="Oliveira J.V."/>
            <person name="Vesth T.C."/>
            <person name="Visser J."/>
            <person name="Yu J.-H."/>
            <person name="Zhou M."/>
            <person name="Andersen M.R."/>
            <person name="Archer D.B."/>
            <person name="Baker S.E."/>
            <person name="Benoit I."/>
            <person name="Brakhage A.A."/>
            <person name="Braus G.H."/>
            <person name="Fischer R."/>
            <person name="Frisvad J.C."/>
            <person name="Goldman G.H."/>
            <person name="Houbraken J."/>
            <person name="Oakley B."/>
            <person name="Pocsi I."/>
            <person name="Scazzocchio C."/>
            <person name="Seiboth B."/>
            <person name="vanKuyk P.A."/>
            <person name="Wortman J."/>
            <person name="Dyer P.S."/>
            <person name="Grigoriev I.V."/>
        </authorList>
    </citation>
    <scope>NUCLEOTIDE SEQUENCE [LARGE SCALE GENOMIC DNA]</scope>
    <source>
        <strain evidence="6">CBS 593.65</strain>
    </source>
</reference>